<dbReference type="Proteomes" id="UP000031972">
    <property type="component" value="Unassembled WGS sequence"/>
</dbReference>
<accession>A0A0C2VQ67</accession>
<dbReference type="AlphaFoldDB" id="A0A0C2VQ67"/>
<dbReference type="OrthoDB" id="4457835at2"/>
<dbReference type="Pfam" id="PF04883">
    <property type="entry name" value="HK97-gp10_like"/>
    <property type="match status" value="1"/>
</dbReference>
<evidence type="ECO:0000313" key="2">
    <source>
        <dbReference type="Proteomes" id="UP000031972"/>
    </source>
</evidence>
<sequence length="131" mass="14992">MQRALKEFGDEILKRVREIVQETGMIIYNNAVAMSPVGEIDGGHLRQSITFYSSMDGLSCTVEVGAHYAVYVEFGTGIYAEGGDGRKTPWVYWSDKLNRWVFTRGMHAQPFWFPSVDKGRRYFSREIKKLG</sequence>
<keyword evidence="2" id="KW-1185">Reference proteome</keyword>
<dbReference type="PATRIC" id="fig|220754.4.peg.2847"/>
<organism evidence="1 2">
    <name type="scientific">Jeotgalibacillus campisalis</name>
    <dbReference type="NCBI Taxonomy" id="220754"/>
    <lineage>
        <taxon>Bacteria</taxon>
        <taxon>Bacillati</taxon>
        <taxon>Bacillota</taxon>
        <taxon>Bacilli</taxon>
        <taxon>Bacillales</taxon>
        <taxon>Caryophanaceae</taxon>
        <taxon>Jeotgalibacillus</taxon>
    </lineage>
</organism>
<evidence type="ECO:0000313" key="1">
    <source>
        <dbReference type="EMBL" id="KIL46158.1"/>
    </source>
</evidence>
<proteinExistence type="predicted"/>
<dbReference type="InterPro" id="IPR010064">
    <property type="entry name" value="HK97-gp10_tail"/>
</dbReference>
<name>A0A0C2VQ67_9BACL</name>
<protein>
    <recommendedName>
        <fullName evidence="3">HK97 gp10 family phage protein</fullName>
    </recommendedName>
</protein>
<reference evidence="1 2" key="1">
    <citation type="submission" date="2015-01" db="EMBL/GenBank/DDBJ databases">
        <title>Jeotgalibacillus campisalis genome sequencing.</title>
        <authorList>
            <person name="Goh K.M."/>
            <person name="Chan K.-G."/>
            <person name="Yaakop A.S."/>
            <person name="Ee R."/>
            <person name="Gan H.M."/>
            <person name="Chan C.S."/>
        </authorList>
    </citation>
    <scope>NUCLEOTIDE SEQUENCE [LARGE SCALE GENOMIC DNA]</scope>
    <source>
        <strain evidence="1 2">SF-57</strain>
    </source>
</reference>
<gene>
    <name evidence="1" type="ORF">KR50_28330</name>
</gene>
<dbReference type="NCBIfam" id="TIGR01725">
    <property type="entry name" value="phge_HK97_gp10"/>
    <property type="match status" value="1"/>
</dbReference>
<evidence type="ECO:0008006" key="3">
    <source>
        <dbReference type="Google" id="ProtNLM"/>
    </source>
</evidence>
<comment type="caution">
    <text evidence="1">The sequence shown here is derived from an EMBL/GenBank/DDBJ whole genome shotgun (WGS) entry which is preliminary data.</text>
</comment>
<dbReference type="EMBL" id="JXRR01000017">
    <property type="protein sequence ID" value="KIL46158.1"/>
    <property type="molecule type" value="Genomic_DNA"/>
</dbReference>